<accession>A0A4P8XU19</accession>
<dbReference type="Proteomes" id="UP000301475">
    <property type="component" value="Chromosome"/>
</dbReference>
<dbReference type="Pfam" id="PF13306">
    <property type="entry name" value="LRR_5"/>
    <property type="match status" value="1"/>
</dbReference>
<name>A0A4P8XU19_9FIRM</name>
<sequence length="479" mass="53949">MWICPKCSRENGNSFNSCKGCGYVISEDEKIIAINNTKKQLADYSSKHSAYKNTYGHSSYTGPKLEYDEDDSYLENYYSDDMFDDDEYHENKKWKVFKPVLIIILIICILGGGVMFLDKEGIIHVFSDTNYKYSSVDGGVEITGTKSSDATIEIPDTINGKSVVSIADMAFAESDIKSVTLPSTLKRIGERAFFNCKSLHYIKLQDGITEIGDKAFASCNKLSDIFIPETVTAIGEDIMKDSNNSYIQGVPGSQSMVYATENDINFTPTNKKGEALNVTPVRVNDEETYTTSKAGYGAGYLFSFVPYESAKYTITVEASIDGYLKINDFSTMGNAQTDENSSGKNHTTTLTADLKKEKKYYFGIENEGSEQNKNIEFYISIELYNDERSKAESVAKKFLDKNYTFTAYTDLFYDQHSQSGSSHYLEWNTNVQKVVDYYVEDSGAIWLAIKVPEGYNTTSYDEYGNVVEPATNWWHKLEE</sequence>
<evidence type="ECO:0000313" key="7">
    <source>
        <dbReference type="Proteomes" id="UP000301475"/>
    </source>
</evidence>
<evidence type="ECO:0000256" key="3">
    <source>
        <dbReference type="ARBA" id="ARBA00022833"/>
    </source>
</evidence>
<evidence type="ECO:0000259" key="5">
    <source>
        <dbReference type="PROSITE" id="PS01358"/>
    </source>
</evidence>
<keyword evidence="3" id="KW-0862">Zinc</keyword>
<evidence type="ECO:0000256" key="2">
    <source>
        <dbReference type="ARBA" id="ARBA00022771"/>
    </source>
</evidence>
<dbReference type="PROSITE" id="PS01358">
    <property type="entry name" value="ZF_RANBP2_1"/>
    <property type="match status" value="1"/>
</dbReference>
<dbReference type="RefSeq" id="WP_138156411.1">
    <property type="nucleotide sequence ID" value="NZ_CP039381.1"/>
</dbReference>
<dbReference type="GO" id="GO:0008270">
    <property type="term" value="F:zinc ion binding"/>
    <property type="evidence" value="ECO:0007669"/>
    <property type="project" value="UniProtKB-KW"/>
</dbReference>
<dbReference type="InterPro" id="IPR026906">
    <property type="entry name" value="LRR_5"/>
</dbReference>
<dbReference type="EMBL" id="CP039381">
    <property type="protein sequence ID" value="QCT06327.1"/>
    <property type="molecule type" value="Genomic_DNA"/>
</dbReference>
<dbReference type="AlphaFoldDB" id="A0A4P8XU19"/>
<feature type="domain" description="RanBP2-type" evidence="5">
    <location>
        <begin position="2"/>
        <end position="21"/>
    </location>
</feature>
<dbReference type="InterPro" id="IPR032675">
    <property type="entry name" value="LRR_dom_sf"/>
</dbReference>
<keyword evidence="7" id="KW-1185">Reference proteome</keyword>
<feature type="transmembrane region" description="Helical" evidence="4">
    <location>
        <begin position="100"/>
        <end position="117"/>
    </location>
</feature>
<dbReference type="OrthoDB" id="1819373at2"/>
<organism evidence="6 7">
    <name type="scientific">Ruminococcus bovis</name>
    <dbReference type="NCBI Taxonomy" id="2564099"/>
    <lineage>
        <taxon>Bacteria</taxon>
        <taxon>Bacillati</taxon>
        <taxon>Bacillota</taxon>
        <taxon>Clostridia</taxon>
        <taxon>Eubacteriales</taxon>
        <taxon>Oscillospiraceae</taxon>
        <taxon>Ruminococcus</taxon>
    </lineage>
</organism>
<dbReference type="InterPro" id="IPR001876">
    <property type="entry name" value="Znf_RanBP2"/>
</dbReference>
<dbReference type="SUPFAM" id="SSF52058">
    <property type="entry name" value="L domain-like"/>
    <property type="match status" value="1"/>
</dbReference>
<evidence type="ECO:0000313" key="6">
    <source>
        <dbReference type="EMBL" id="QCT06327.1"/>
    </source>
</evidence>
<keyword evidence="2" id="KW-0863">Zinc-finger</keyword>
<dbReference type="KEGG" id="ruj:E5Z56_02730"/>
<evidence type="ECO:0000256" key="4">
    <source>
        <dbReference type="SAM" id="Phobius"/>
    </source>
</evidence>
<reference evidence="6 7" key="1">
    <citation type="submission" date="2019-04" db="EMBL/GenBank/DDBJ databases">
        <authorList>
            <person name="Embree M."/>
            <person name="Gaffney J.R."/>
        </authorList>
    </citation>
    <scope>NUCLEOTIDE SEQUENCE [LARGE SCALE GENOMIC DNA]</scope>
    <source>
        <strain evidence="6 7">JE7A12</strain>
    </source>
</reference>
<proteinExistence type="predicted"/>
<dbReference type="Gene3D" id="3.80.10.10">
    <property type="entry name" value="Ribonuclease Inhibitor"/>
    <property type="match status" value="1"/>
</dbReference>
<keyword evidence="4" id="KW-0812">Transmembrane</keyword>
<keyword evidence="4" id="KW-0472">Membrane</keyword>
<keyword evidence="1" id="KW-0479">Metal-binding</keyword>
<protein>
    <submittedName>
        <fullName evidence="6">Leucine-rich repeat domain-containing protein</fullName>
    </submittedName>
</protein>
<gene>
    <name evidence="6" type="ORF">E5Z56_02730</name>
</gene>
<evidence type="ECO:0000256" key="1">
    <source>
        <dbReference type="ARBA" id="ARBA00022723"/>
    </source>
</evidence>
<keyword evidence="4" id="KW-1133">Transmembrane helix</keyword>